<organism evidence="3 4">
    <name type="scientific">Knipowitschia caucasica</name>
    <name type="common">Caucasian dwarf goby</name>
    <name type="synonym">Pomatoschistus caucasicus</name>
    <dbReference type="NCBI Taxonomy" id="637954"/>
    <lineage>
        <taxon>Eukaryota</taxon>
        <taxon>Metazoa</taxon>
        <taxon>Chordata</taxon>
        <taxon>Craniata</taxon>
        <taxon>Vertebrata</taxon>
        <taxon>Euteleostomi</taxon>
        <taxon>Actinopterygii</taxon>
        <taxon>Neopterygii</taxon>
        <taxon>Teleostei</taxon>
        <taxon>Neoteleostei</taxon>
        <taxon>Acanthomorphata</taxon>
        <taxon>Gobiaria</taxon>
        <taxon>Gobiiformes</taxon>
        <taxon>Gobioidei</taxon>
        <taxon>Gobiidae</taxon>
        <taxon>Gobiinae</taxon>
        <taxon>Knipowitschia</taxon>
    </lineage>
</organism>
<sequence>MGVIRVAYVALEHMSKQSGGRGGVIINTSSLAGLGPLPSCPVYTATKHAVIGFTRAMAMASLGLDYGVRFNALCPGFVDTHLFSNIPLRLGKFSDLKDLTLRLVHNFGIMKVGDVAQSLMELLSDHTRTGEALVVQPSGNKYAEFPSQA</sequence>
<dbReference type="PRINTS" id="PR01167">
    <property type="entry name" value="INSADHFAMILY"/>
</dbReference>
<dbReference type="PROSITE" id="PS00061">
    <property type="entry name" value="ADH_SHORT"/>
    <property type="match status" value="1"/>
</dbReference>
<comment type="similarity">
    <text evidence="1">Belongs to the short-chain dehydrogenases/reductases (SDR) family.</text>
</comment>
<keyword evidence="2" id="KW-0560">Oxidoreductase</keyword>
<reference evidence="3 4" key="1">
    <citation type="submission" date="2024-04" db="EMBL/GenBank/DDBJ databases">
        <authorList>
            <person name="Waldvogel A.-M."/>
            <person name="Schoenle A."/>
        </authorList>
    </citation>
    <scope>NUCLEOTIDE SEQUENCE [LARGE SCALE GENOMIC DNA]</scope>
</reference>
<dbReference type="Proteomes" id="UP001497482">
    <property type="component" value="Chromosome 11"/>
</dbReference>
<evidence type="ECO:0000313" key="4">
    <source>
        <dbReference type="Proteomes" id="UP001497482"/>
    </source>
</evidence>
<proteinExistence type="inferred from homology"/>
<dbReference type="EMBL" id="OZ035833">
    <property type="protein sequence ID" value="CAL1574351.1"/>
    <property type="molecule type" value="Genomic_DNA"/>
</dbReference>
<keyword evidence="4" id="KW-1185">Reference proteome</keyword>
<name>A0AAV2J9P2_KNICA</name>
<dbReference type="InterPro" id="IPR002347">
    <property type="entry name" value="SDR_fam"/>
</dbReference>
<gene>
    <name evidence="3" type="ORF">KC01_LOCUS6083</name>
</gene>
<evidence type="ECO:0000256" key="2">
    <source>
        <dbReference type="ARBA" id="ARBA00023002"/>
    </source>
</evidence>
<accession>A0AAV2J9P2</accession>
<dbReference type="InterPro" id="IPR036291">
    <property type="entry name" value="NAD(P)-bd_dom_sf"/>
</dbReference>
<evidence type="ECO:0000313" key="3">
    <source>
        <dbReference type="EMBL" id="CAL1574351.1"/>
    </source>
</evidence>
<dbReference type="AlphaFoldDB" id="A0AAV2J9P2"/>
<dbReference type="GO" id="GO:0005737">
    <property type="term" value="C:cytoplasm"/>
    <property type="evidence" value="ECO:0007669"/>
    <property type="project" value="TreeGrafter"/>
</dbReference>
<dbReference type="PANTHER" id="PTHR44229">
    <property type="entry name" value="15-HYDROXYPROSTAGLANDIN DEHYDROGENASE [NAD(+)]"/>
    <property type="match status" value="1"/>
</dbReference>
<dbReference type="Pfam" id="PF00106">
    <property type="entry name" value="adh_short"/>
    <property type="match status" value="1"/>
</dbReference>
<dbReference type="Gene3D" id="3.40.50.720">
    <property type="entry name" value="NAD(P)-binding Rossmann-like Domain"/>
    <property type="match status" value="1"/>
</dbReference>
<evidence type="ECO:0000256" key="1">
    <source>
        <dbReference type="ARBA" id="ARBA00006484"/>
    </source>
</evidence>
<dbReference type="SUPFAM" id="SSF51735">
    <property type="entry name" value="NAD(P)-binding Rossmann-fold domains"/>
    <property type="match status" value="1"/>
</dbReference>
<protein>
    <submittedName>
        <fullName evidence="3">Uncharacterized protein</fullName>
    </submittedName>
</protein>
<dbReference type="PANTHER" id="PTHR44229:SF5">
    <property type="entry name" value="15-HYDROXYPROSTAGLANDIN DEHYDROGENASE [NAD(+)]"/>
    <property type="match status" value="1"/>
</dbReference>
<dbReference type="InterPro" id="IPR020904">
    <property type="entry name" value="Sc_DH/Rdtase_CS"/>
</dbReference>
<dbReference type="GO" id="GO:0016616">
    <property type="term" value="F:oxidoreductase activity, acting on the CH-OH group of donors, NAD or NADP as acceptor"/>
    <property type="evidence" value="ECO:0007669"/>
    <property type="project" value="TreeGrafter"/>
</dbReference>
<dbReference type="PRINTS" id="PR00080">
    <property type="entry name" value="SDRFAMILY"/>
</dbReference>